<evidence type="ECO:0000313" key="3">
    <source>
        <dbReference type="Proteomes" id="UP000199628"/>
    </source>
</evidence>
<evidence type="ECO:0000259" key="1">
    <source>
        <dbReference type="Pfam" id="PF00535"/>
    </source>
</evidence>
<dbReference type="PANTHER" id="PTHR43685">
    <property type="entry name" value="GLYCOSYLTRANSFERASE"/>
    <property type="match status" value="1"/>
</dbReference>
<dbReference type="InterPro" id="IPR050834">
    <property type="entry name" value="Glycosyltransf_2"/>
</dbReference>
<keyword evidence="3" id="KW-1185">Reference proteome</keyword>
<dbReference type="Pfam" id="PF00535">
    <property type="entry name" value="Glycos_transf_2"/>
    <property type="match status" value="2"/>
</dbReference>
<dbReference type="CDD" id="cd00761">
    <property type="entry name" value="Glyco_tranf_GTA_type"/>
    <property type="match status" value="1"/>
</dbReference>
<dbReference type="OrthoDB" id="5291101at2"/>
<organism evidence="2 3">
    <name type="scientific">Ruegeria marina</name>
    <dbReference type="NCBI Taxonomy" id="639004"/>
    <lineage>
        <taxon>Bacteria</taxon>
        <taxon>Pseudomonadati</taxon>
        <taxon>Pseudomonadota</taxon>
        <taxon>Alphaproteobacteria</taxon>
        <taxon>Rhodobacterales</taxon>
        <taxon>Roseobacteraceae</taxon>
        <taxon>Ruegeria</taxon>
    </lineage>
</organism>
<proteinExistence type="predicted"/>
<gene>
    <name evidence="2" type="ORF">SAMN04488239_12412</name>
</gene>
<dbReference type="AlphaFoldDB" id="A0A1G7E720"/>
<keyword evidence="2" id="KW-0808">Transferase</keyword>
<evidence type="ECO:0000313" key="2">
    <source>
        <dbReference type="EMBL" id="SDE59399.1"/>
    </source>
</evidence>
<feature type="domain" description="Glycosyltransferase 2-like" evidence="1">
    <location>
        <begin position="347"/>
        <end position="481"/>
    </location>
</feature>
<dbReference type="GO" id="GO:0016740">
    <property type="term" value="F:transferase activity"/>
    <property type="evidence" value="ECO:0007669"/>
    <property type="project" value="UniProtKB-KW"/>
</dbReference>
<feature type="domain" description="Glycosyltransferase 2-like" evidence="1">
    <location>
        <begin position="12"/>
        <end position="145"/>
    </location>
</feature>
<dbReference type="Gene3D" id="3.90.550.10">
    <property type="entry name" value="Spore Coat Polysaccharide Biosynthesis Protein SpsA, Chain A"/>
    <property type="match status" value="2"/>
</dbReference>
<reference evidence="3" key="1">
    <citation type="submission" date="2016-10" db="EMBL/GenBank/DDBJ databases">
        <authorList>
            <person name="Varghese N."/>
            <person name="Submissions S."/>
        </authorList>
    </citation>
    <scope>NUCLEOTIDE SEQUENCE [LARGE SCALE GENOMIC DNA]</scope>
    <source>
        <strain evidence="3">CGMCC 1.9108</strain>
    </source>
</reference>
<dbReference type="STRING" id="639004.SAMN04488239_12412"/>
<dbReference type="Proteomes" id="UP000199628">
    <property type="component" value="Unassembled WGS sequence"/>
</dbReference>
<dbReference type="InterPro" id="IPR029044">
    <property type="entry name" value="Nucleotide-diphossugar_trans"/>
</dbReference>
<dbReference type="InterPro" id="IPR001173">
    <property type="entry name" value="Glyco_trans_2-like"/>
</dbReference>
<dbReference type="GO" id="GO:0044010">
    <property type="term" value="P:single-species biofilm formation"/>
    <property type="evidence" value="ECO:0007669"/>
    <property type="project" value="TreeGrafter"/>
</dbReference>
<name>A0A1G7E720_9RHOB</name>
<dbReference type="PANTHER" id="PTHR43685:SF2">
    <property type="entry name" value="GLYCOSYLTRANSFERASE 2-LIKE DOMAIN-CONTAINING PROTEIN"/>
    <property type="match status" value="1"/>
</dbReference>
<sequence>MSRPDMSPPTLSVIVPVHDVQDHIGSCLESLKAQTLTDFEAIVVDDGSTDDSPARLRAAIGGDPRFRVVRQENRGLSGARNTGLDLARGAVIGFLDGDDRFAPEFLSRMMAALEESGADWVACGLRNIHSDGHCDSHSALHDAPALAAGDTPRLWPLEDWEQVIAHFPSAWNKLYRRDLIAGLRFDEGTWFEDHAFYLRAAARTRALLHLPEPLYWQTRGRAGQITGSDSERIFEQFPVLDRAAGIMAGPEKPGGDAALARLAHRLIWERSTQVRDPERRARFLATARDWLAARGLPSAPDMALPRDWALELAGGVALSLVLPWDGQAEPLADTLTSDLPPGSELLIVADDAATAQAGVGMARAAGVDGVRGLVAAEPGRGPGPARNAGLAAAAGALVVFVDAGDRLMPGVLAQWCEAMLRAEADMGLSQFRIGLREGHVHSGVHDAELFAELPAATGPLEMTPARALALHCHPSAKIFRRAFLLERDLQFGAGALECWPLVHGAALAAGRVLYFPWPGCESAEDDAGRSLWRSPVPATALGETLDACAALWPRLGDAPLPPGWQRRLWARALWEALTFGHRDRVARMRFLLSAAHQIRRRGLHRMQGPLDPYVSPRIEGLMRLWRSPGQPVASRGRAGQ</sequence>
<protein>
    <submittedName>
        <fullName evidence="2">Glycosyl transferase family 2</fullName>
    </submittedName>
</protein>
<dbReference type="EMBL" id="FMZV01000024">
    <property type="protein sequence ID" value="SDE59399.1"/>
    <property type="molecule type" value="Genomic_DNA"/>
</dbReference>
<dbReference type="SUPFAM" id="SSF53448">
    <property type="entry name" value="Nucleotide-diphospho-sugar transferases"/>
    <property type="match status" value="2"/>
</dbReference>
<accession>A0A1G7E720</accession>